<name>A0A2I0JLM1_PUNGR</name>
<accession>A0A2I0JLM1</accession>
<organism evidence="1 2">
    <name type="scientific">Punica granatum</name>
    <name type="common">Pomegranate</name>
    <dbReference type="NCBI Taxonomy" id="22663"/>
    <lineage>
        <taxon>Eukaryota</taxon>
        <taxon>Viridiplantae</taxon>
        <taxon>Streptophyta</taxon>
        <taxon>Embryophyta</taxon>
        <taxon>Tracheophyta</taxon>
        <taxon>Spermatophyta</taxon>
        <taxon>Magnoliopsida</taxon>
        <taxon>eudicotyledons</taxon>
        <taxon>Gunneridae</taxon>
        <taxon>Pentapetalae</taxon>
        <taxon>rosids</taxon>
        <taxon>malvids</taxon>
        <taxon>Myrtales</taxon>
        <taxon>Lythraceae</taxon>
        <taxon>Punica</taxon>
    </lineage>
</organism>
<gene>
    <name evidence="1" type="ORF">CRG98_022771</name>
</gene>
<dbReference type="AlphaFoldDB" id="A0A2I0JLM1"/>
<dbReference type="Proteomes" id="UP000233551">
    <property type="component" value="Unassembled WGS sequence"/>
</dbReference>
<sequence>MTMRLMHTSLEVGLVKRELMHKILEACMFQVGQSHGRRPDKSNKLWRACSWVNSDIRPYAQASAAHARVRPLLQTLARDSLRPLVAPNCYSYSSQ</sequence>
<dbReference type="EMBL" id="PGOL01001567">
    <property type="protein sequence ID" value="PKI56813.1"/>
    <property type="molecule type" value="Genomic_DNA"/>
</dbReference>
<evidence type="ECO:0000313" key="2">
    <source>
        <dbReference type="Proteomes" id="UP000233551"/>
    </source>
</evidence>
<protein>
    <submittedName>
        <fullName evidence="1">Uncharacterized protein</fullName>
    </submittedName>
</protein>
<proteinExistence type="predicted"/>
<comment type="caution">
    <text evidence="1">The sequence shown here is derived from an EMBL/GenBank/DDBJ whole genome shotgun (WGS) entry which is preliminary data.</text>
</comment>
<reference evidence="1 2" key="1">
    <citation type="submission" date="2017-11" db="EMBL/GenBank/DDBJ databases">
        <title>De-novo sequencing of pomegranate (Punica granatum L.) genome.</title>
        <authorList>
            <person name="Akparov Z."/>
            <person name="Amiraslanov A."/>
            <person name="Hajiyeva S."/>
            <person name="Abbasov M."/>
            <person name="Kaur K."/>
            <person name="Hamwieh A."/>
            <person name="Solovyev V."/>
            <person name="Salamov A."/>
            <person name="Braich B."/>
            <person name="Kosarev P."/>
            <person name="Mahmoud A."/>
            <person name="Hajiyev E."/>
            <person name="Babayeva S."/>
            <person name="Izzatullayeva V."/>
            <person name="Mammadov A."/>
            <person name="Mammadov A."/>
            <person name="Sharifova S."/>
            <person name="Ojaghi J."/>
            <person name="Eynullazada K."/>
            <person name="Bayramov B."/>
            <person name="Abdulazimova A."/>
            <person name="Shahmuradov I."/>
        </authorList>
    </citation>
    <scope>NUCLEOTIDE SEQUENCE [LARGE SCALE GENOMIC DNA]</scope>
    <source>
        <strain evidence="2">cv. AG2017</strain>
        <tissue evidence="1">Leaf</tissue>
    </source>
</reference>
<keyword evidence="2" id="KW-1185">Reference proteome</keyword>
<evidence type="ECO:0000313" key="1">
    <source>
        <dbReference type="EMBL" id="PKI56813.1"/>
    </source>
</evidence>